<feature type="domain" description="FAD-binding FR-type" evidence="2">
    <location>
        <begin position="24"/>
        <end position="150"/>
    </location>
</feature>
<dbReference type="PROSITE" id="PS51384">
    <property type="entry name" value="FAD_FR"/>
    <property type="match status" value="1"/>
</dbReference>
<dbReference type="Pfam" id="PF08021">
    <property type="entry name" value="FAD_binding_9"/>
    <property type="match status" value="1"/>
</dbReference>
<dbReference type="Pfam" id="PF04954">
    <property type="entry name" value="SIP"/>
    <property type="match status" value="1"/>
</dbReference>
<comment type="similarity">
    <text evidence="1">Belongs to the SIP oxidoreductase family.</text>
</comment>
<protein>
    <submittedName>
        <fullName evidence="3">Siderophore-interacting protein</fullName>
    </submittedName>
</protein>
<dbReference type="PANTHER" id="PTHR30157">
    <property type="entry name" value="FERRIC REDUCTASE, NADPH-DEPENDENT"/>
    <property type="match status" value="1"/>
</dbReference>
<gene>
    <name evidence="3" type="ORF">SM757_04860</name>
</gene>
<dbReference type="Gene3D" id="3.40.50.80">
    <property type="entry name" value="Nucleotide-binding domain of ferredoxin-NADP reductase (FNR) module"/>
    <property type="match status" value="1"/>
</dbReference>
<comment type="caution">
    <text evidence="3">The sequence shown here is derived from an EMBL/GenBank/DDBJ whole genome shotgun (WGS) entry which is preliminary data.</text>
</comment>
<dbReference type="Proteomes" id="UP001293718">
    <property type="component" value="Unassembled WGS sequence"/>
</dbReference>
<dbReference type="SUPFAM" id="SSF63380">
    <property type="entry name" value="Riboflavin synthase domain-like"/>
    <property type="match status" value="1"/>
</dbReference>
<dbReference type="EMBL" id="JAXOJX010000004">
    <property type="protein sequence ID" value="MDZ5455894.1"/>
    <property type="molecule type" value="Genomic_DNA"/>
</dbReference>
<dbReference type="InterPro" id="IPR007037">
    <property type="entry name" value="SIP_rossman_dom"/>
</dbReference>
<name>A0ABU5I9W6_9BURK</name>
<keyword evidence="4" id="KW-1185">Reference proteome</keyword>
<dbReference type="PANTHER" id="PTHR30157:SF0">
    <property type="entry name" value="NADPH-DEPENDENT FERRIC-CHELATE REDUCTASE"/>
    <property type="match status" value="1"/>
</dbReference>
<dbReference type="Gene3D" id="2.40.30.10">
    <property type="entry name" value="Translation factors"/>
    <property type="match status" value="1"/>
</dbReference>
<evidence type="ECO:0000313" key="3">
    <source>
        <dbReference type="EMBL" id="MDZ5455894.1"/>
    </source>
</evidence>
<evidence type="ECO:0000313" key="4">
    <source>
        <dbReference type="Proteomes" id="UP001293718"/>
    </source>
</evidence>
<dbReference type="RefSeq" id="WP_322464580.1">
    <property type="nucleotide sequence ID" value="NZ_JAXOJX010000004.1"/>
</dbReference>
<dbReference type="InterPro" id="IPR017927">
    <property type="entry name" value="FAD-bd_FR_type"/>
</dbReference>
<dbReference type="CDD" id="cd06193">
    <property type="entry name" value="siderophore_interacting"/>
    <property type="match status" value="1"/>
</dbReference>
<proteinExistence type="inferred from homology"/>
<dbReference type="InterPro" id="IPR017938">
    <property type="entry name" value="Riboflavin_synthase-like_b-brl"/>
</dbReference>
<organism evidence="3 4">
    <name type="scientific">Azohydromonas lata</name>
    <dbReference type="NCBI Taxonomy" id="45677"/>
    <lineage>
        <taxon>Bacteria</taxon>
        <taxon>Pseudomonadati</taxon>
        <taxon>Pseudomonadota</taxon>
        <taxon>Betaproteobacteria</taxon>
        <taxon>Burkholderiales</taxon>
        <taxon>Sphaerotilaceae</taxon>
        <taxon>Azohydromonas</taxon>
    </lineage>
</organism>
<evidence type="ECO:0000259" key="2">
    <source>
        <dbReference type="PROSITE" id="PS51384"/>
    </source>
</evidence>
<dbReference type="InterPro" id="IPR039261">
    <property type="entry name" value="FNR_nucleotide-bd"/>
</dbReference>
<evidence type="ECO:0000256" key="1">
    <source>
        <dbReference type="ARBA" id="ARBA00035644"/>
    </source>
</evidence>
<sequence>MTKLADLPDDTALALEIRRVRHPLQVRALSVAAVQALTPHMRRLTLAGPSLADLHSDGFDDHVKLLLPPAGSDTLVLPLPGPDGRPDFAAAGLPPPIARDYTPRHVDRSACTLQIDFSLHGDGPAARWAAQARVGDTVHVAGPRGSMVLPTDLRWQWLIGDESALPAIARRLEDLPASVDVTVVLETQHADDPLPLLPQRDGLRLLRVGRPAAGDAATLAAPLVQAVRGLPPPAGRGHAFAAAESHTVQAVRGVLVGHHGLLKGQVRASAYWRRGASGHHENIEG</sequence>
<accession>A0ABU5I9W6</accession>
<reference evidence="3 4" key="1">
    <citation type="submission" date="2023-11" db="EMBL/GenBank/DDBJ databases">
        <title>Draft genome of Azohydromonas lata strain H1 (DSM1123), a polyhydroxyalkanoate producer.</title>
        <authorList>
            <person name="Traversa D."/>
            <person name="D'Addabbo P."/>
            <person name="Pazzani C."/>
            <person name="Manzari C."/>
            <person name="Chiara M."/>
            <person name="Scrascia M."/>
        </authorList>
    </citation>
    <scope>NUCLEOTIDE SEQUENCE [LARGE SCALE GENOMIC DNA]</scope>
    <source>
        <strain evidence="3 4">H1</strain>
    </source>
</reference>
<dbReference type="InterPro" id="IPR039374">
    <property type="entry name" value="SIP_fam"/>
</dbReference>
<dbReference type="InterPro" id="IPR013113">
    <property type="entry name" value="SIP_FAD-bd"/>
</dbReference>